<proteinExistence type="predicted"/>
<feature type="domain" description="Lysozyme inhibitor LprI-like N-terminal" evidence="1">
    <location>
        <begin position="189"/>
        <end position="257"/>
    </location>
</feature>
<accession>A0A1R1JVU2</accession>
<dbReference type="AlphaFoldDB" id="A0A1R1JVU2"/>
<dbReference type="Proteomes" id="UP000187251">
    <property type="component" value="Unassembled WGS sequence"/>
</dbReference>
<dbReference type="OrthoDB" id="8685615at2"/>
<comment type="caution">
    <text evidence="2">The sequence shown here is derived from an EMBL/GenBank/DDBJ whole genome shotgun (WGS) entry which is preliminary data.</text>
</comment>
<evidence type="ECO:0000313" key="3">
    <source>
        <dbReference type="Proteomes" id="UP000187251"/>
    </source>
</evidence>
<name>A0A1R1JVU2_ALCXX</name>
<dbReference type="RefSeq" id="WP_076410914.1">
    <property type="nucleotide sequence ID" value="NZ_AP028040.1"/>
</dbReference>
<protein>
    <recommendedName>
        <fullName evidence="1">Lysozyme inhibitor LprI-like N-terminal domain-containing protein</fullName>
    </recommendedName>
</protein>
<gene>
    <name evidence="2" type="ORF">BIZ92_23420</name>
</gene>
<dbReference type="Pfam" id="PF07007">
    <property type="entry name" value="LprI"/>
    <property type="match status" value="1"/>
</dbReference>
<dbReference type="Gene3D" id="1.20.1270.180">
    <property type="match status" value="1"/>
</dbReference>
<evidence type="ECO:0000259" key="1">
    <source>
        <dbReference type="Pfam" id="PF07007"/>
    </source>
</evidence>
<dbReference type="EMBL" id="MJMN01000009">
    <property type="protein sequence ID" value="OMG89764.1"/>
    <property type="molecule type" value="Genomic_DNA"/>
</dbReference>
<evidence type="ECO:0000313" key="2">
    <source>
        <dbReference type="EMBL" id="OMG89764.1"/>
    </source>
</evidence>
<dbReference type="InterPro" id="IPR009739">
    <property type="entry name" value="LprI-like_N"/>
</dbReference>
<sequence>MSVPAADLRGSLALAGRGSQAGNARAMLLAVLLALVPASAARAEATLVVDLLDMARDGDQAAALLGVISIDLDESQAAGGMVQSGVCPGPVPQDINTEEPCYAAVLRDSHLQISDLRSQVLVQLGNTDYLLLRWRTTPVGNTPVQPGGHFFQVTVGYNGFYNGNQGEFFDLSRLPGELDPDQPYSFLRQYYDDRLNQLYRRTLASPALRAEDADALRRAQREWLKKTESQCGTARDQGSADEQAQARCVAERSAQRVWEIKKLRLQWGLARDLT</sequence>
<organism evidence="2 3">
    <name type="scientific">Alcaligenes xylosoxydans xylosoxydans</name>
    <name type="common">Achromobacter xylosoxidans</name>
    <dbReference type="NCBI Taxonomy" id="85698"/>
    <lineage>
        <taxon>Bacteria</taxon>
        <taxon>Pseudomonadati</taxon>
        <taxon>Pseudomonadota</taxon>
        <taxon>Betaproteobacteria</taxon>
        <taxon>Burkholderiales</taxon>
        <taxon>Alcaligenaceae</taxon>
        <taxon>Achromobacter</taxon>
    </lineage>
</organism>
<reference evidence="2 3" key="1">
    <citation type="submission" date="2016-09" db="EMBL/GenBank/DDBJ databases">
        <title>Phylogenomics of Achromobacter.</title>
        <authorList>
            <person name="Jeukens J."/>
            <person name="Freschi L."/>
            <person name="Vincent A.T."/>
            <person name="Emond-Rheault J.-G."/>
            <person name="Kukavica-Ibrulj I."/>
            <person name="Charette S.J."/>
            <person name="Levesque R.C."/>
        </authorList>
    </citation>
    <scope>NUCLEOTIDE SEQUENCE [LARGE SCALE GENOMIC DNA]</scope>
    <source>
        <strain evidence="2 3">AUS488</strain>
    </source>
</reference>